<feature type="compositionally biased region" description="Basic and acidic residues" evidence="1">
    <location>
        <begin position="216"/>
        <end position="229"/>
    </location>
</feature>
<protein>
    <recommendedName>
        <fullName evidence="4">HNH endonuclease</fullName>
    </recommendedName>
</protein>
<proteinExistence type="predicted"/>
<dbReference type="Pfam" id="PF18780">
    <property type="entry name" value="HNH_repeat"/>
    <property type="match status" value="1"/>
</dbReference>
<dbReference type="AlphaFoldDB" id="A0A285NZL9"/>
<evidence type="ECO:0000313" key="2">
    <source>
        <dbReference type="EMBL" id="SNZ14910.1"/>
    </source>
</evidence>
<dbReference type="EMBL" id="OBEJ01000003">
    <property type="protein sequence ID" value="SNZ14910.1"/>
    <property type="molecule type" value="Genomic_DNA"/>
</dbReference>
<evidence type="ECO:0008006" key="4">
    <source>
        <dbReference type="Google" id="ProtNLM"/>
    </source>
</evidence>
<dbReference type="InterPro" id="IPR041025">
    <property type="entry name" value="HNH_repeat"/>
</dbReference>
<sequence>MCTRVEDAAPTASRRTFNCDRAATTDVTTERECLDALREAADRLGESPSKAQYERLDVTPSSSTILRHLGGWNEAKERAGLETASSRGPRLDPKPDDVELPDGVEWSELSADQRWHYRHVEWNTERSLRRRDAHRLWANRLQRERGGCARCDEDDPACLDFHHVDETDKEMAVGKMITYGYGKDKLREEIEKCVVLCANCHRKEHYQLPTRSGRTTPDDTDRQRDDTGV</sequence>
<evidence type="ECO:0000256" key="1">
    <source>
        <dbReference type="SAM" id="MobiDB-lite"/>
    </source>
</evidence>
<reference evidence="2 3" key="1">
    <citation type="submission" date="2017-09" db="EMBL/GenBank/DDBJ databases">
        <authorList>
            <person name="Ehlers B."/>
            <person name="Leendertz F.H."/>
        </authorList>
    </citation>
    <scope>NUCLEOTIDE SEQUENCE [LARGE SCALE GENOMIC DNA]</scope>
    <source>
        <strain evidence="2 3">DSM 27208</strain>
    </source>
</reference>
<organism evidence="2 3">
    <name type="scientific">Natronoarchaeum philippinense</name>
    <dbReference type="NCBI Taxonomy" id="558529"/>
    <lineage>
        <taxon>Archaea</taxon>
        <taxon>Methanobacteriati</taxon>
        <taxon>Methanobacteriota</taxon>
        <taxon>Stenosarchaea group</taxon>
        <taxon>Halobacteria</taxon>
        <taxon>Halobacteriales</taxon>
        <taxon>Natronoarchaeaceae</taxon>
    </lineage>
</organism>
<gene>
    <name evidence="2" type="ORF">SAMN06269185_2308</name>
</gene>
<dbReference type="RefSeq" id="WP_218839186.1">
    <property type="nucleotide sequence ID" value="NZ_OBEJ01000003.1"/>
</dbReference>
<dbReference type="OrthoDB" id="307841at2157"/>
<feature type="region of interest" description="Disordered" evidence="1">
    <location>
        <begin position="208"/>
        <end position="229"/>
    </location>
</feature>
<feature type="region of interest" description="Disordered" evidence="1">
    <location>
        <begin position="79"/>
        <end position="98"/>
    </location>
</feature>
<evidence type="ECO:0000313" key="3">
    <source>
        <dbReference type="Proteomes" id="UP000219453"/>
    </source>
</evidence>
<name>A0A285NZL9_NATPI</name>
<accession>A0A285NZL9</accession>
<dbReference type="Proteomes" id="UP000219453">
    <property type="component" value="Unassembled WGS sequence"/>
</dbReference>
<keyword evidence="3" id="KW-1185">Reference proteome</keyword>